<organism evidence="1">
    <name type="scientific">Arundo donax</name>
    <name type="common">Giant reed</name>
    <name type="synonym">Donax arundinaceus</name>
    <dbReference type="NCBI Taxonomy" id="35708"/>
    <lineage>
        <taxon>Eukaryota</taxon>
        <taxon>Viridiplantae</taxon>
        <taxon>Streptophyta</taxon>
        <taxon>Embryophyta</taxon>
        <taxon>Tracheophyta</taxon>
        <taxon>Spermatophyta</taxon>
        <taxon>Magnoliopsida</taxon>
        <taxon>Liliopsida</taxon>
        <taxon>Poales</taxon>
        <taxon>Poaceae</taxon>
        <taxon>PACMAD clade</taxon>
        <taxon>Arundinoideae</taxon>
        <taxon>Arundineae</taxon>
        <taxon>Arundo</taxon>
    </lineage>
</organism>
<proteinExistence type="predicted"/>
<dbReference type="EMBL" id="GBRH01171416">
    <property type="protein sequence ID" value="JAE26480.1"/>
    <property type="molecule type" value="Transcribed_RNA"/>
</dbReference>
<accession>A0A0A9GMY0</accession>
<reference evidence="1" key="1">
    <citation type="submission" date="2014-09" db="EMBL/GenBank/DDBJ databases">
        <authorList>
            <person name="Magalhaes I.L.F."/>
            <person name="Oliveira U."/>
            <person name="Santos F.R."/>
            <person name="Vidigal T.H.D.A."/>
            <person name="Brescovit A.D."/>
            <person name="Santos A.J."/>
        </authorList>
    </citation>
    <scope>NUCLEOTIDE SEQUENCE</scope>
    <source>
        <tissue evidence="1">Shoot tissue taken approximately 20 cm above the soil surface</tissue>
    </source>
</reference>
<evidence type="ECO:0000313" key="1">
    <source>
        <dbReference type="EMBL" id="JAE26480.1"/>
    </source>
</evidence>
<reference evidence="1" key="2">
    <citation type="journal article" date="2015" name="Data Brief">
        <title>Shoot transcriptome of the giant reed, Arundo donax.</title>
        <authorList>
            <person name="Barrero R.A."/>
            <person name="Guerrero F.D."/>
            <person name="Moolhuijzen P."/>
            <person name="Goolsby J.A."/>
            <person name="Tidwell J."/>
            <person name="Bellgard S.E."/>
            <person name="Bellgard M.I."/>
        </authorList>
    </citation>
    <scope>NUCLEOTIDE SEQUENCE</scope>
    <source>
        <tissue evidence="1">Shoot tissue taken approximately 20 cm above the soil surface</tissue>
    </source>
</reference>
<dbReference type="AlphaFoldDB" id="A0A0A9GMY0"/>
<name>A0A0A9GMY0_ARUDO</name>
<protein>
    <submittedName>
        <fullName evidence="1">Uncharacterized protein</fullName>
    </submittedName>
</protein>
<sequence length="22" mass="2561">MLWDRKVSQPNRWIASFGVGGR</sequence>